<dbReference type="SUPFAM" id="SSF55961">
    <property type="entry name" value="Bet v1-like"/>
    <property type="match status" value="1"/>
</dbReference>
<evidence type="ECO:0000256" key="1">
    <source>
        <dbReference type="SAM" id="MobiDB-lite"/>
    </source>
</evidence>
<dbReference type="EMBL" id="CAFBNB010000183">
    <property type="protein sequence ID" value="CAB4936313.1"/>
    <property type="molecule type" value="Genomic_DNA"/>
</dbReference>
<dbReference type="InterPro" id="IPR023393">
    <property type="entry name" value="START-like_dom_sf"/>
</dbReference>
<protein>
    <submittedName>
        <fullName evidence="2">Unannotated protein</fullName>
    </submittedName>
</protein>
<dbReference type="AlphaFoldDB" id="A0A6J7IYZ8"/>
<feature type="region of interest" description="Disordered" evidence="1">
    <location>
        <begin position="155"/>
        <end position="175"/>
    </location>
</feature>
<organism evidence="2">
    <name type="scientific">freshwater metagenome</name>
    <dbReference type="NCBI Taxonomy" id="449393"/>
    <lineage>
        <taxon>unclassified sequences</taxon>
        <taxon>metagenomes</taxon>
        <taxon>ecological metagenomes</taxon>
    </lineage>
</organism>
<reference evidence="2" key="1">
    <citation type="submission" date="2020-05" db="EMBL/GenBank/DDBJ databases">
        <authorList>
            <person name="Chiriac C."/>
            <person name="Salcher M."/>
            <person name="Ghai R."/>
            <person name="Kavagutti S V."/>
        </authorList>
    </citation>
    <scope>NUCLEOTIDE SEQUENCE</scope>
</reference>
<evidence type="ECO:0000313" key="2">
    <source>
        <dbReference type="EMBL" id="CAB4936313.1"/>
    </source>
</evidence>
<gene>
    <name evidence="2" type="ORF">UFOPK3720_01005</name>
</gene>
<name>A0A6J7IYZ8_9ZZZZ</name>
<sequence length="175" mass="19832">MPTYECVDEMTIDGTAAECFASLADEVAGRSAWWVPFVVMRPKDEGPAGERNDLVERLASPEGTTDRYWSTARMSIRVTGVEADRRVVLKEEGGDFRGFEEWTFEPLDDDRTLVRVHWLSEPHGLMRLVAPFSRVVEDHSFIVREGLRGMGHYVAERRRRHRSDGGPGAADRPRG</sequence>
<accession>A0A6J7IYZ8</accession>
<proteinExistence type="predicted"/>
<dbReference type="Gene3D" id="3.30.530.20">
    <property type="match status" value="1"/>
</dbReference>